<evidence type="ECO:0000259" key="5">
    <source>
        <dbReference type="Pfam" id="PF13873"/>
    </source>
</evidence>
<name>A0A915K2Z6_ROMCU</name>
<comment type="function">
    <text evidence="3">Involved in transvection phenomena (= synapsis-dependent gene expression), where the synaptic pairing of chromosomes carrying genes with which zeste interacts influences the expression of these genes. Zeste binds to DNA and stimulates transcription from a nearby promoter.</text>
</comment>
<feature type="region of interest" description="Disordered" evidence="4">
    <location>
        <begin position="1"/>
        <end position="21"/>
    </location>
</feature>
<protein>
    <recommendedName>
        <fullName evidence="2">Regulatory protein zeste</fullName>
    </recommendedName>
</protein>
<evidence type="ECO:0000256" key="4">
    <source>
        <dbReference type="SAM" id="MobiDB-lite"/>
    </source>
</evidence>
<dbReference type="Proteomes" id="UP000887565">
    <property type="component" value="Unplaced"/>
</dbReference>
<dbReference type="WBParaSite" id="nRc.2.0.1.t32203-RA">
    <property type="protein sequence ID" value="nRc.2.0.1.t32203-RA"/>
    <property type="gene ID" value="nRc.2.0.1.g32203"/>
</dbReference>
<evidence type="ECO:0000313" key="7">
    <source>
        <dbReference type="WBParaSite" id="nRc.2.0.1.t32203-RA"/>
    </source>
</evidence>
<sequence length="231" mass="26600">MIRAMNPIPTDGHGNCRKNLDNQSPPQLEINLLVESVKSRTNVIENKNTDSLVNRTKKSAWVSIEKGFRENPENPVSGFHSTLLFMECQLEIIEEIIHHLLYRVICLSTQLRWIKSSNNQLIASKLMNLQDFISFYSYLKILLEQQESLDSIVEDAEECFPSTSGFMEQDGSWTSRASHRVPELPGYPRLLPSLINSDEPPPLYLKIDLKDRPFIIFQMMLISKPFNPVYC</sequence>
<feature type="domain" description="Myb/SANT-like DNA-binding" evidence="5">
    <location>
        <begin position="29"/>
        <end position="70"/>
    </location>
</feature>
<keyword evidence="6" id="KW-1185">Reference proteome</keyword>
<dbReference type="Pfam" id="PF13873">
    <property type="entry name" value="Myb_DNA-bind_5"/>
    <property type="match status" value="1"/>
</dbReference>
<reference evidence="7" key="1">
    <citation type="submission" date="2022-11" db="UniProtKB">
        <authorList>
            <consortium name="WormBaseParasite"/>
        </authorList>
    </citation>
    <scope>IDENTIFICATION</scope>
</reference>
<evidence type="ECO:0000256" key="2">
    <source>
        <dbReference type="ARBA" id="ARBA00016807"/>
    </source>
</evidence>
<organism evidence="6 7">
    <name type="scientific">Romanomermis culicivorax</name>
    <name type="common">Nematode worm</name>
    <dbReference type="NCBI Taxonomy" id="13658"/>
    <lineage>
        <taxon>Eukaryota</taxon>
        <taxon>Metazoa</taxon>
        <taxon>Ecdysozoa</taxon>
        <taxon>Nematoda</taxon>
        <taxon>Enoplea</taxon>
        <taxon>Dorylaimia</taxon>
        <taxon>Mermithida</taxon>
        <taxon>Mermithoidea</taxon>
        <taxon>Mermithidae</taxon>
        <taxon>Romanomermis</taxon>
    </lineage>
</organism>
<accession>A0A915K2Z6</accession>
<dbReference type="InterPro" id="IPR028002">
    <property type="entry name" value="Myb_DNA-bind_5"/>
</dbReference>
<dbReference type="AlphaFoldDB" id="A0A915K2Z6"/>
<evidence type="ECO:0000256" key="1">
    <source>
        <dbReference type="ARBA" id="ARBA00011764"/>
    </source>
</evidence>
<comment type="subunit">
    <text evidence="1">Self-associates forming complexes of several hundred monomers.</text>
</comment>
<proteinExistence type="predicted"/>
<evidence type="ECO:0000313" key="6">
    <source>
        <dbReference type="Proteomes" id="UP000887565"/>
    </source>
</evidence>
<evidence type="ECO:0000256" key="3">
    <source>
        <dbReference type="ARBA" id="ARBA00025466"/>
    </source>
</evidence>